<dbReference type="Pfam" id="PF00005">
    <property type="entry name" value="ABC_tran"/>
    <property type="match status" value="2"/>
</dbReference>
<dbReference type="PROSITE" id="PS50893">
    <property type="entry name" value="ABC_TRANSPORTER_2"/>
    <property type="match status" value="2"/>
</dbReference>
<dbReference type="PANTHER" id="PTHR43790:SF9">
    <property type="entry name" value="GALACTOFURANOSE TRANSPORTER ATP-BINDING PROTEIN YTFR"/>
    <property type="match status" value="1"/>
</dbReference>
<feature type="domain" description="ABC transporter" evidence="7">
    <location>
        <begin position="267"/>
        <end position="490"/>
    </location>
</feature>
<dbReference type="Gene3D" id="3.40.50.300">
    <property type="entry name" value="P-loop containing nucleotide triphosphate hydrolases"/>
    <property type="match status" value="2"/>
</dbReference>
<keyword evidence="3" id="KW-0762">Sugar transport</keyword>
<name>A0A934IPH8_9HYPH</name>
<keyword evidence="6 8" id="KW-0067">ATP-binding</keyword>
<evidence type="ECO:0000313" key="8">
    <source>
        <dbReference type="EMBL" id="MBJ3775209.1"/>
    </source>
</evidence>
<evidence type="ECO:0000313" key="9">
    <source>
        <dbReference type="Proteomes" id="UP000609531"/>
    </source>
</evidence>
<dbReference type="SUPFAM" id="SSF52540">
    <property type="entry name" value="P-loop containing nucleoside triphosphate hydrolases"/>
    <property type="match status" value="2"/>
</dbReference>
<keyword evidence="4" id="KW-0677">Repeat</keyword>
<sequence>MQEVDSGPAPALAPAAVSLAGVEKRFGAVTALAGVSLAVPKGACVGLVGHNGAGKSTLMNVLAGTLAPDTGSVAITGRDVTAGYAIATARENGVRCIFQEGSLCPNLTVAENARIEHPSLTGFSWRTDAGRLIRQKLDEIFPGHGIRPGAMVADLSIARRQMVEIARAFTVTASPVDVVILDEPTSSLDQTIAEQLLAHIRRFVEAGGSAIFISHLLGEVLEISDRVVVMRDGKVVAERPARDFDRDGLVAAMGSVAAAASAAPAASRRTAAPRVDIDAGRGSTVRLTAHTGEIVGLAGLAGHGQTDALLTVFDGGGAGDRVEGAVAFIAGDRQTDGAFPLWSIAENLGISSLGALRRGRLISTAAEDALAARWRERIGIRTPDVWNPLLSLSGGNQQKVLFARALASDADIILMDDPMRGVDVGTKQEVYKILREEADKGRTFLWYTTEMDELLICDHVYVFRDRMIVADLARADLTEEAVIQASFRHDA</sequence>
<dbReference type="GO" id="GO:0005524">
    <property type="term" value="F:ATP binding"/>
    <property type="evidence" value="ECO:0007669"/>
    <property type="project" value="UniProtKB-KW"/>
</dbReference>
<evidence type="ECO:0000256" key="1">
    <source>
        <dbReference type="ARBA" id="ARBA00005417"/>
    </source>
</evidence>
<accession>A0A934IPH8</accession>
<protein>
    <submittedName>
        <fullName evidence="8">Sugar ABC transporter ATP-binding protein</fullName>
    </submittedName>
</protein>
<comment type="similarity">
    <text evidence="1">Belongs to the ABC transporter superfamily.</text>
</comment>
<evidence type="ECO:0000256" key="2">
    <source>
        <dbReference type="ARBA" id="ARBA00022448"/>
    </source>
</evidence>
<reference evidence="8" key="1">
    <citation type="submission" date="2020-12" db="EMBL/GenBank/DDBJ databases">
        <title>Bacterial taxonomy.</title>
        <authorList>
            <person name="Pan X."/>
        </authorList>
    </citation>
    <scope>NUCLEOTIDE SEQUENCE</scope>
    <source>
        <strain evidence="8">B2012</strain>
    </source>
</reference>
<dbReference type="PROSITE" id="PS00211">
    <property type="entry name" value="ABC_TRANSPORTER_1"/>
    <property type="match status" value="1"/>
</dbReference>
<evidence type="ECO:0000259" key="7">
    <source>
        <dbReference type="PROSITE" id="PS50893"/>
    </source>
</evidence>
<dbReference type="InterPro" id="IPR050107">
    <property type="entry name" value="ABC_carbohydrate_import_ATPase"/>
</dbReference>
<comment type="caution">
    <text evidence="8">The sequence shown here is derived from an EMBL/GenBank/DDBJ whole genome shotgun (WGS) entry which is preliminary data.</text>
</comment>
<dbReference type="PANTHER" id="PTHR43790">
    <property type="entry name" value="CARBOHYDRATE TRANSPORT ATP-BINDING PROTEIN MG119-RELATED"/>
    <property type="match status" value="1"/>
</dbReference>
<evidence type="ECO:0000256" key="6">
    <source>
        <dbReference type="ARBA" id="ARBA00022840"/>
    </source>
</evidence>
<dbReference type="AlphaFoldDB" id="A0A934IPH8"/>
<keyword evidence="5" id="KW-0547">Nucleotide-binding</keyword>
<dbReference type="InterPro" id="IPR003439">
    <property type="entry name" value="ABC_transporter-like_ATP-bd"/>
</dbReference>
<evidence type="ECO:0000256" key="5">
    <source>
        <dbReference type="ARBA" id="ARBA00022741"/>
    </source>
</evidence>
<dbReference type="SMART" id="SM00382">
    <property type="entry name" value="AAA"/>
    <property type="match status" value="2"/>
</dbReference>
<keyword evidence="9" id="KW-1185">Reference proteome</keyword>
<dbReference type="InterPro" id="IPR017871">
    <property type="entry name" value="ABC_transporter-like_CS"/>
</dbReference>
<keyword evidence="2" id="KW-0813">Transport</keyword>
<feature type="domain" description="ABC transporter" evidence="7">
    <location>
        <begin position="17"/>
        <end position="257"/>
    </location>
</feature>
<evidence type="ECO:0000256" key="3">
    <source>
        <dbReference type="ARBA" id="ARBA00022597"/>
    </source>
</evidence>
<evidence type="ECO:0000256" key="4">
    <source>
        <dbReference type="ARBA" id="ARBA00022737"/>
    </source>
</evidence>
<dbReference type="InterPro" id="IPR027417">
    <property type="entry name" value="P-loop_NTPase"/>
</dbReference>
<dbReference type="CDD" id="cd03216">
    <property type="entry name" value="ABC_Carb_Monos_I"/>
    <property type="match status" value="1"/>
</dbReference>
<proteinExistence type="inferred from homology"/>
<organism evidence="8 9">
    <name type="scientific">Acuticoccus mangrovi</name>
    <dbReference type="NCBI Taxonomy" id="2796142"/>
    <lineage>
        <taxon>Bacteria</taxon>
        <taxon>Pseudomonadati</taxon>
        <taxon>Pseudomonadota</taxon>
        <taxon>Alphaproteobacteria</taxon>
        <taxon>Hyphomicrobiales</taxon>
        <taxon>Amorphaceae</taxon>
        <taxon>Acuticoccus</taxon>
    </lineage>
</organism>
<dbReference type="InterPro" id="IPR003593">
    <property type="entry name" value="AAA+_ATPase"/>
</dbReference>
<dbReference type="EMBL" id="JAEKJA010000003">
    <property type="protein sequence ID" value="MBJ3775209.1"/>
    <property type="molecule type" value="Genomic_DNA"/>
</dbReference>
<dbReference type="GO" id="GO:0016887">
    <property type="term" value="F:ATP hydrolysis activity"/>
    <property type="evidence" value="ECO:0007669"/>
    <property type="project" value="InterPro"/>
</dbReference>
<dbReference type="Proteomes" id="UP000609531">
    <property type="component" value="Unassembled WGS sequence"/>
</dbReference>
<gene>
    <name evidence="8" type="ORF">JCR33_05885</name>
</gene>